<keyword evidence="10" id="KW-1185">Reference proteome</keyword>
<keyword evidence="1 6" id="KW-0597">Phosphoprotein</keyword>
<dbReference type="PROSITE" id="PS50110">
    <property type="entry name" value="RESPONSE_REGULATORY"/>
    <property type="match status" value="1"/>
</dbReference>
<dbReference type="Gene3D" id="1.10.10.10">
    <property type="entry name" value="Winged helix-like DNA-binding domain superfamily/Winged helix DNA-binding domain"/>
    <property type="match status" value="1"/>
</dbReference>
<dbReference type="InterPro" id="IPR001789">
    <property type="entry name" value="Sig_transdc_resp-reg_receiver"/>
</dbReference>
<keyword evidence="3" id="KW-0805">Transcription regulation</keyword>
<evidence type="ECO:0000256" key="2">
    <source>
        <dbReference type="ARBA" id="ARBA00023012"/>
    </source>
</evidence>
<dbReference type="InterPro" id="IPR000792">
    <property type="entry name" value="Tscrpt_reg_LuxR_C"/>
</dbReference>
<organism evidence="9 10">
    <name type="scientific">Aliiroseovarius crassostreae</name>
    <dbReference type="NCBI Taxonomy" id="154981"/>
    <lineage>
        <taxon>Bacteria</taxon>
        <taxon>Pseudomonadati</taxon>
        <taxon>Pseudomonadota</taxon>
        <taxon>Alphaproteobacteria</taxon>
        <taxon>Rhodobacterales</taxon>
        <taxon>Paracoccaceae</taxon>
        <taxon>Aliiroseovarius</taxon>
    </lineage>
</organism>
<dbReference type="GO" id="GO:0000160">
    <property type="term" value="P:phosphorelay signal transduction system"/>
    <property type="evidence" value="ECO:0007669"/>
    <property type="project" value="UniProtKB-KW"/>
</dbReference>
<dbReference type="SMART" id="SM00448">
    <property type="entry name" value="REC"/>
    <property type="match status" value="1"/>
</dbReference>
<sequence>MTDPAPLVYLVDDDDDVRAALTRSLSKRGFQIEAFADAKGFLNAFDKTRQSCLILDYGLPEMDGLALQEKLITDEVILPIIFITGHGGIPESVRAMQAGAMDFLEKPFPLDLLMERVQSALAMSLQLQDEQRQRQKLDLKLADLTARERDVLDHILTNPARVSSKEIGAALEISPRTVDIHRARLMQKMGVKSLLELVQLCMVP</sequence>
<keyword evidence="2" id="KW-0902">Two-component regulatory system</keyword>
<dbReference type="STRING" id="154981.AKJ29_00670"/>
<dbReference type="GO" id="GO:0006355">
    <property type="term" value="P:regulation of DNA-templated transcription"/>
    <property type="evidence" value="ECO:0007669"/>
    <property type="project" value="InterPro"/>
</dbReference>
<keyword evidence="4" id="KW-0238">DNA-binding</keyword>
<dbReference type="SUPFAM" id="SSF52172">
    <property type="entry name" value="CheY-like"/>
    <property type="match status" value="1"/>
</dbReference>
<comment type="caution">
    <text evidence="9">The sequence shown here is derived from an EMBL/GenBank/DDBJ whole genome shotgun (WGS) entry which is preliminary data.</text>
</comment>
<feature type="modified residue" description="4-aspartylphosphate" evidence="6">
    <location>
        <position position="56"/>
    </location>
</feature>
<dbReference type="RefSeq" id="WP_055191306.1">
    <property type="nucleotide sequence ID" value="NZ_CP080785.1"/>
</dbReference>
<keyword evidence="5" id="KW-0804">Transcription</keyword>
<dbReference type="CDD" id="cd06170">
    <property type="entry name" value="LuxR_C_like"/>
    <property type="match status" value="1"/>
</dbReference>
<evidence type="ECO:0000313" key="10">
    <source>
        <dbReference type="Proteomes" id="UP000050471"/>
    </source>
</evidence>
<dbReference type="PROSITE" id="PS50043">
    <property type="entry name" value="HTH_LUXR_2"/>
    <property type="match status" value="1"/>
</dbReference>
<dbReference type="Pfam" id="PF00072">
    <property type="entry name" value="Response_reg"/>
    <property type="match status" value="1"/>
</dbReference>
<dbReference type="PANTHER" id="PTHR44688:SF16">
    <property type="entry name" value="DNA-BINDING TRANSCRIPTIONAL ACTIVATOR DEVR_DOSR"/>
    <property type="match status" value="1"/>
</dbReference>
<dbReference type="InterPro" id="IPR036388">
    <property type="entry name" value="WH-like_DNA-bd_sf"/>
</dbReference>
<dbReference type="AlphaFoldDB" id="A0A0P7IUQ8"/>
<dbReference type="OrthoDB" id="9782655at2"/>
<dbReference type="GO" id="GO:0003677">
    <property type="term" value="F:DNA binding"/>
    <property type="evidence" value="ECO:0007669"/>
    <property type="project" value="UniProtKB-KW"/>
</dbReference>
<dbReference type="PANTHER" id="PTHR44688">
    <property type="entry name" value="DNA-BINDING TRANSCRIPTIONAL ACTIVATOR DEVR_DOSR"/>
    <property type="match status" value="1"/>
</dbReference>
<feature type="domain" description="HTH luxR-type" evidence="7">
    <location>
        <begin position="137"/>
        <end position="204"/>
    </location>
</feature>
<reference evidence="9 10" key="1">
    <citation type="submission" date="2015-09" db="EMBL/GenBank/DDBJ databases">
        <title>Draft genome sequence of Aliiroseovarius crassostreae CV919-312TSm, the causative agent of Roseovarius Oyster Disease (formerly Juvenile Oyster Disease).</title>
        <authorList>
            <person name="Kessner L."/>
            <person name="Spinard E."/>
            <person name="Nelson D."/>
        </authorList>
    </citation>
    <scope>NUCLEOTIDE SEQUENCE [LARGE SCALE GENOMIC DNA]</scope>
    <source>
        <strain evidence="9 10">CV919-312</strain>
    </source>
</reference>
<dbReference type="Proteomes" id="UP000050471">
    <property type="component" value="Unassembled WGS sequence"/>
</dbReference>
<evidence type="ECO:0000259" key="7">
    <source>
        <dbReference type="PROSITE" id="PS50043"/>
    </source>
</evidence>
<dbReference type="SUPFAM" id="SSF46894">
    <property type="entry name" value="C-terminal effector domain of the bipartite response regulators"/>
    <property type="match status" value="1"/>
</dbReference>
<dbReference type="FunFam" id="3.40.50.2300:FF:000018">
    <property type="entry name" value="DNA-binding transcriptional regulator NtrC"/>
    <property type="match status" value="1"/>
</dbReference>
<dbReference type="Gene3D" id="3.40.50.2300">
    <property type="match status" value="1"/>
</dbReference>
<dbReference type="EMBL" id="LKBA01000012">
    <property type="protein sequence ID" value="KPN62721.1"/>
    <property type="molecule type" value="Genomic_DNA"/>
</dbReference>
<gene>
    <name evidence="9" type="ORF">AKJ29_00670</name>
</gene>
<proteinExistence type="predicted"/>
<dbReference type="InterPro" id="IPR016032">
    <property type="entry name" value="Sig_transdc_resp-reg_C-effctor"/>
</dbReference>
<name>A0A0P7IUQ8_9RHOB</name>
<dbReference type="SMART" id="SM00421">
    <property type="entry name" value="HTH_LUXR"/>
    <property type="match status" value="1"/>
</dbReference>
<evidence type="ECO:0000256" key="6">
    <source>
        <dbReference type="PROSITE-ProRule" id="PRU00169"/>
    </source>
</evidence>
<dbReference type="InterPro" id="IPR011006">
    <property type="entry name" value="CheY-like_superfamily"/>
</dbReference>
<evidence type="ECO:0000313" key="9">
    <source>
        <dbReference type="EMBL" id="KPN62721.1"/>
    </source>
</evidence>
<evidence type="ECO:0000256" key="5">
    <source>
        <dbReference type="ARBA" id="ARBA00023163"/>
    </source>
</evidence>
<evidence type="ECO:0000256" key="4">
    <source>
        <dbReference type="ARBA" id="ARBA00023125"/>
    </source>
</evidence>
<dbReference type="Pfam" id="PF00196">
    <property type="entry name" value="GerE"/>
    <property type="match status" value="1"/>
</dbReference>
<evidence type="ECO:0000259" key="8">
    <source>
        <dbReference type="PROSITE" id="PS50110"/>
    </source>
</evidence>
<accession>A0A0P7IUQ8</accession>
<protein>
    <submittedName>
        <fullName evidence="9">LuxR family transcriptional regulator</fullName>
    </submittedName>
</protein>
<feature type="domain" description="Response regulatory" evidence="8">
    <location>
        <begin position="7"/>
        <end position="121"/>
    </location>
</feature>
<evidence type="ECO:0000256" key="3">
    <source>
        <dbReference type="ARBA" id="ARBA00023015"/>
    </source>
</evidence>
<evidence type="ECO:0000256" key="1">
    <source>
        <dbReference type="ARBA" id="ARBA00022553"/>
    </source>
</evidence>